<organism evidence="1 2">
    <name type="scientific">Mycobacterium phage Bricole</name>
    <dbReference type="NCBI Taxonomy" id="1718601"/>
    <lineage>
        <taxon>Viruses</taxon>
        <taxon>Duplodnaviria</taxon>
        <taxon>Heunggongvirae</taxon>
        <taxon>Uroviricota</taxon>
        <taxon>Caudoviricetes</taxon>
        <taxon>Vilmaviridae</taxon>
        <taxon>Mclasvirinae</taxon>
        <taxon>Bongovirus</taxon>
        <taxon>Bongovirus bongo</taxon>
    </lineage>
</organism>
<dbReference type="EMBL" id="KT591491">
    <property type="protein sequence ID" value="ALF00656.1"/>
    <property type="molecule type" value="Genomic_DNA"/>
</dbReference>
<evidence type="ECO:0000313" key="1">
    <source>
        <dbReference type="EMBL" id="ALF00656.1"/>
    </source>
</evidence>
<sequence>MDPNEALALIRQAVKSGEENEESVEVGLLVDVIGGLDRWLSAGGFLPAAWAVNR</sequence>
<reference evidence="1 2" key="1">
    <citation type="submission" date="2015-08" db="EMBL/GenBank/DDBJ databases">
        <authorList>
            <person name="Barekzi N."/>
            <person name="Doss J.H."/>
            <person name="Bluford J."/>
            <person name="Fizer S."/>
            <person name="Garofalo A.E."/>
            <person name="Gasalao M.B."/>
            <person name="Griffin J."/>
            <person name="Henderson C.M."/>
            <person name="Hyre A.N."/>
            <person name="Irons L.B."/>
            <person name="Jafree E."/>
            <person name="Kanda K."/>
            <person name="Matthews D."/>
            <person name="Mclaren B."/>
            <person name="Moriarty A."/>
            <person name="Northam N."/>
            <person name="Ryan M."/>
            <person name="Smith D.E."/>
            <person name="Vanselow D."/>
            <person name="Welch J."/>
            <person name="Gauthier D."/>
            <person name="Anders K.R."/>
            <person name="Bradley K.W."/>
            <person name="Asai D.J."/>
            <person name="Bowman C.A."/>
            <person name="Russell D.A."/>
            <person name="Pope W.H."/>
            <person name="Jacobs-Sera D."/>
            <person name="Hendrix R.W."/>
            <person name="Hatfull G.F."/>
        </authorList>
    </citation>
    <scope>NUCLEOTIDE SEQUENCE [LARGE SCALE GENOMIC DNA]</scope>
</reference>
<dbReference type="Proteomes" id="UP000221469">
    <property type="component" value="Segment"/>
</dbReference>
<gene>
    <name evidence="1" type="ORF">SEA_BRICOLE_150</name>
</gene>
<evidence type="ECO:0000313" key="2">
    <source>
        <dbReference type="Proteomes" id="UP000221469"/>
    </source>
</evidence>
<name>A0A0M4QUH5_9CAUD</name>
<accession>A0A0M4QUH5</accession>
<protein>
    <submittedName>
        <fullName evidence="1">Uncharacterized protein</fullName>
    </submittedName>
</protein>
<proteinExistence type="predicted"/>